<dbReference type="PANTHER" id="PTHR45228">
    <property type="entry name" value="CYCLIC DI-GMP PHOSPHODIESTERASE TM_0186-RELATED"/>
    <property type="match status" value="1"/>
</dbReference>
<dbReference type="Pfam" id="PF13487">
    <property type="entry name" value="HD_5"/>
    <property type="match status" value="1"/>
</dbReference>
<dbReference type="InterPro" id="IPR037522">
    <property type="entry name" value="HD_GYP_dom"/>
</dbReference>
<organism evidence="2 3">
    <name type="scientific">Deinococcus arcticus</name>
    <dbReference type="NCBI Taxonomy" id="2136176"/>
    <lineage>
        <taxon>Bacteria</taxon>
        <taxon>Thermotogati</taxon>
        <taxon>Deinococcota</taxon>
        <taxon>Deinococci</taxon>
        <taxon>Deinococcales</taxon>
        <taxon>Deinococcaceae</taxon>
        <taxon>Deinococcus</taxon>
    </lineage>
</organism>
<dbReference type="CDD" id="cd00077">
    <property type="entry name" value="HDc"/>
    <property type="match status" value="1"/>
</dbReference>
<name>A0A2T3WDD6_9DEIO</name>
<keyword evidence="3" id="KW-1185">Reference proteome</keyword>
<evidence type="ECO:0000259" key="1">
    <source>
        <dbReference type="PROSITE" id="PS51832"/>
    </source>
</evidence>
<evidence type="ECO:0000313" key="3">
    <source>
        <dbReference type="Proteomes" id="UP000240317"/>
    </source>
</evidence>
<dbReference type="EMBL" id="PYSV01000001">
    <property type="protein sequence ID" value="PTA69901.1"/>
    <property type="molecule type" value="Genomic_DNA"/>
</dbReference>
<dbReference type="OrthoDB" id="9802066at2"/>
<evidence type="ECO:0000313" key="2">
    <source>
        <dbReference type="EMBL" id="PTA69901.1"/>
    </source>
</evidence>
<dbReference type="InterPro" id="IPR052020">
    <property type="entry name" value="Cyclic_di-GMP/3'3'-cGAMP_PDE"/>
</dbReference>
<dbReference type="InterPro" id="IPR003607">
    <property type="entry name" value="HD/PDEase_dom"/>
</dbReference>
<protein>
    <submittedName>
        <fullName evidence="2">Phosphohydrolase</fullName>
    </submittedName>
</protein>
<dbReference type="SMART" id="SM00471">
    <property type="entry name" value="HDc"/>
    <property type="match status" value="1"/>
</dbReference>
<reference evidence="2 3" key="1">
    <citation type="submission" date="2018-03" db="EMBL/GenBank/DDBJ databases">
        <title>Draft genome of Deinococcus sp. OD32.</title>
        <authorList>
            <person name="Wang X.-P."/>
            <person name="Du Z.-J."/>
        </authorList>
    </citation>
    <scope>NUCLEOTIDE SEQUENCE [LARGE SCALE GENOMIC DNA]</scope>
    <source>
        <strain evidence="2 3">OD32</strain>
    </source>
</reference>
<gene>
    <name evidence="2" type="ORF">C8263_02130</name>
</gene>
<accession>A0A2T3WDD6</accession>
<feature type="domain" description="HD-GYP" evidence="1">
    <location>
        <begin position="101"/>
        <end position="281"/>
    </location>
</feature>
<dbReference type="Gene3D" id="1.10.3210.10">
    <property type="entry name" value="Hypothetical protein af1432"/>
    <property type="match status" value="1"/>
</dbReference>
<proteinExistence type="predicted"/>
<dbReference type="PANTHER" id="PTHR45228:SF4">
    <property type="entry name" value="LIPOPROTEIN"/>
    <property type="match status" value="1"/>
</dbReference>
<dbReference type="SUPFAM" id="SSF109604">
    <property type="entry name" value="HD-domain/PDEase-like"/>
    <property type="match status" value="1"/>
</dbReference>
<keyword evidence="2" id="KW-0378">Hydrolase</keyword>
<dbReference type="Proteomes" id="UP000240317">
    <property type="component" value="Unassembled WGS sequence"/>
</dbReference>
<sequence length="281" mass="29864">MGGSVQGFAVVRRGQDRVAAVLGYPKSLLGLSLGGPWASMRPRVLTDGARELYEGSPPEAAPLLDEAGMKAVTLSLVVPLTVRGRNLGALVLDRTSEGGLPPAAQEAVTKWAAAVAPLMGVLEGREEWRAASRQLTGALVEAVESGEFDALGHAQAVTDLSLKLGKLVGLTEREQEELWYAAMLHDIGKIHGEQGHAQVGANFLHGVPHLAEAMKAVRHHHERWDGQGEPDRLAGEDIPLYARILAVANLAVRMGGPDRVKGQAGKALDPRLVALLEKLPQ</sequence>
<dbReference type="AlphaFoldDB" id="A0A2T3WDD6"/>
<comment type="caution">
    <text evidence="2">The sequence shown here is derived from an EMBL/GenBank/DDBJ whole genome shotgun (WGS) entry which is preliminary data.</text>
</comment>
<dbReference type="PROSITE" id="PS51832">
    <property type="entry name" value="HD_GYP"/>
    <property type="match status" value="1"/>
</dbReference>
<dbReference type="GO" id="GO:0016787">
    <property type="term" value="F:hydrolase activity"/>
    <property type="evidence" value="ECO:0007669"/>
    <property type="project" value="UniProtKB-KW"/>
</dbReference>